<proteinExistence type="predicted"/>
<evidence type="ECO:0000313" key="1">
    <source>
        <dbReference type="EMBL" id="KIW76821.1"/>
    </source>
</evidence>
<sequence length="167" mass="18343">MSKSRNVHAHERVPTHWTMIPTTVEEMNTGSAGILTSKTNPSHSEVVCGIMADIMCLIEIGMTYEKSLGDSFNMICLNVVSGRAHGHHQGHMCLSEQLYPVATTVLMANRHINIDWPIRIARLTTTRAGSNVVIMTSVSMEPSDALQMMNITGLIGVHRGAHVQPRD</sequence>
<dbReference type="GeneID" id="25308755"/>
<dbReference type="OrthoDB" id="10576735at2759"/>
<dbReference type="RefSeq" id="XP_013280629.1">
    <property type="nucleotide sequence ID" value="XM_013425175.1"/>
</dbReference>
<reference evidence="1 2" key="1">
    <citation type="submission" date="2015-01" db="EMBL/GenBank/DDBJ databases">
        <title>The Genome Sequence of Fonsecaea pedrosoi CBS 271.37.</title>
        <authorList>
            <consortium name="The Broad Institute Genomics Platform"/>
            <person name="Cuomo C."/>
            <person name="de Hoog S."/>
            <person name="Gorbushina A."/>
            <person name="Stielow B."/>
            <person name="Teixiera M."/>
            <person name="Abouelleil A."/>
            <person name="Chapman S.B."/>
            <person name="Priest M."/>
            <person name="Young S.K."/>
            <person name="Wortman J."/>
            <person name="Nusbaum C."/>
            <person name="Birren B."/>
        </authorList>
    </citation>
    <scope>NUCLEOTIDE SEQUENCE [LARGE SCALE GENOMIC DNA]</scope>
    <source>
        <strain evidence="1 2">CBS 271.37</strain>
    </source>
</reference>
<dbReference type="HOGENOM" id="CLU_1594581_0_0_1"/>
<gene>
    <name evidence="1" type="ORF">Z517_09265</name>
</gene>
<dbReference type="Proteomes" id="UP000053029">
    <property type="component" value="Unassembled WGS sequence"/>
</dbReference>
<evidence type="ECO:0000313" key="2">
    <source>
        <dbReference type="Proteomes" id="UP000053029"/>
    </source>
</evidence>
<name>A0A0D2DGK3_9EURO</name>
<dbReference type="EMBL" id="KN846974">
    <property type="protein sequence ID" value="KIW76821.1"/>
    <property type="molecule type" value="Genomic_DNA"/>
</dbReference>
<accession>A0A0D2DGK3</accession>
<dbReference type="AlphaFoldDB" id="A0A0D2DGK3"/>
<dbReference type="VEuPathDB" id="FungiDB:Z517_09265"/>
<organism evidence="1 2">
    <name type="scientific">Fonsecaea pedrosoi CBS 271.37</name>
    <dbReference type="NCBI Taxonomy" id="1442368"/>
    <lineage>
        <taxon>Eukaryota</taxon>
        <taxon>Fungi</taxon>
        <taxon>Dikarya</taxon>
        <taxon>Ascomycota</taxon>
        <taxon>Pezizomycotina</taxon>
        <taxon>Eurotiomycetes</taxon>
        <taxon>Chaetothyriomycetidae</taxon>
        <taxon>Chaetothyriales</taxon>
        <taxon>Herpotrichiellaceae</taxon>
        <taxon>Fonsecaea</taxon>
    </lineage>
</organism>
<keyword evidence="2" id="KW-1185">Reference proteome</keyword>
<protein>
    <submittedName>
        <fullName evidence="1">Uncharacterized protein</fullName>
    </submittedName>
</protein>